<dbReference type="PANTHER" id="PTHR42684">
    <property type="entry name" value="ADENOSYLMETHIONINE-8-AMINO-7-OXONONANOATE AMINOTRANSFERASE"/>
    <property type="match status" value="1"/>
</dbReference>
<evidence type="ECO:0000313" key="9">
    <source>
        <dbReference type="Proteomes" id="UP001558481"/>
    </source>
</evidence>
<comment type="pathway">
    <text evidence="7">Cofactor biosynthesis; biotin biosynthesis; 7,8-diaminononanoate from 8-amino-7-oxononanoate (SAM route): step 1/1.</text>
</comment>
<dbReference type="Pfam" id="PF00202">
    <property type="entry name" value="Aminotran_3"/>
    <property type="match status" value="2"/>
</dbReference>
<evidence type="ECO:0000256" key="4">
    <source>
        <dbReference type="ARBA" id="ARBA00022691"/>
    </source>
</evidence>
<comment type="catalytic activity">
    <reaction evidence="7">
        <text>(8S)-8-amino-7-oxononanoate + S-adenosyl-L-methionine = S-adenosyl-4-methylsulfanyl-2-oxobutanoate + (7R,8S)-7,8-diammoniononanoate</text>
        <dbReference type="Rhea" id="RHEA:16861"/>
        <dbReference type="ChEBI" id="CHEBI:16490"/>
        <dbReference type="ChEBI" id="CHEBI:59789"/>
        <dbReference type="ChEBI" id="CHEBI:149468"/>
        <dbReference type="ChEBI" id="CHEBI:149469"/>
        <dbReference type="EC" id="2.6.1.62"/>
    </reaction>
</comment>
<comment type="similarity">
    <text evidence="7">Belongs to the class-III pyridoxal-phosphate-dependent aminotransferase family. BioA subfamily.</text>
</comment>
<dbReference type="InterPro" id="IPR005815">
    <property type="entry name" value="BioA"/>
</dbReference>
<reference evidence="8 9" key="1">
    <citation type="journal article" date="2024" name="Fungal Genet. Biol.">
        <title>The porcine skin microbiome exhibits broad fungal antagonism.</title>
        <authorList>
            <person name="De La Cruz K.F."/>
            <person name="Townsend E.C."/>
            <person name="Alex Cheong J.Z."/>
            <person name="Salamzade R."/>
            <person name="Liu A."/>
            <person name="Sandstrom S."/>
            <person name="Davila E."/>
            <person name="Huang L."/>
            <person name="Xu K.H."/>
            <person name="Wu S.Y."/>
            <person name="Meudt J.J."/>
            <person name="Shanmuganayagam D."/>
            <person name="Gibson A.L.F."/>
            <person name="Kalan L.R."/>
        </authorList>
    </citation>
    <scope>NUCLEOTIDE SEQUENCE [LARGE SCALE GENOMIC DNA]</scope>
    <source>
        <strain evidence="8 9">LK2625</strain>
    </source>
</reference>
<evidence type="ECO:0000313" key="8">
    <source>
        <dbReference type="EMBL" id="MEX3593988.1"/>
    </source>
</evidence>
<feature type="binding site" evidence="7">
    <location>
        <position position="441"/>
    </location>
    <ligand>
        <name>substrate</name>
    </ligand>
</feature>
<dbReference type="Gene3D" id="3.40.640.10">
    <property type="entry name" value="Type I PLP-dependent aspartate aminotransferase-like (Major domain)"/>
    <property type="match status" value="1"/>
</dbReference>
<accession>A0ABV3UZV1</accession>
<gene>
    <name evidence="7" type="primary">bioA</name>
    <name evidence="8" type="ORF">VVR66_04620</name>
</gene>
<dbReference type="InterPro" id="IPR005814">
    <property type="entry name" value="Aminotrans_3"/>
</dbReference>
<feature type="binding site" evidence="7">
    <location>
        <begin position="359"/>
        <end position="360"/>
    </location>
    <ligand>
        <name>pyridoxal 5'-phosphate</name>
        <dbReference type="ChEBI" id="CHEBI:597326"/>
    </ligand>
</feature>
<keyword evidence="9" id="KW-1185">Reference proteome</keyword>
<dbReference type="InterPro" id="IPR015421">
    <property type="entry name" value="PyrdxlP-dep_Trfase_major"/>
</dbReference>
<keyword evidence="6 7" id="KW-0663">Pyridoxal phosphate</keyword>
<comment type="function">
    <text evidence="7">Catalyzes the transfer of the alpha-amino group from S-adenosyl-L-methionine (SAM) to 7-keto-8-aminopelargonic acid (KAPA) to form 7,8-diaminopelargonic acid (DAPA). It is the only aminotransferase known to utilize SAM as an amino donor.</text>
</comment>
<dbReference type="RefSeq" id="WP_368629027.1">
    <property type="nucleotide sequence ID" value="NZ_JAYWLU010000003.1"/>
</dbReference>
<comment type="caution">
    <text evidence="8">The sequence shown here is derived from an EMBL/GenBank/DDBJ whole genome shotgun (WGS) entry which is preliminary data.</text>
</comment>
<feature type="modified residue" description="N6-(pyridoxal phosphate)lysine" evidence="7">
    <location>
        <position position="325"/>
    </location>
</feature>
<dbReference type="EMBL" id="JAYWLU010000003">
    <property type="protein sequence ID" value="MEX3593988.1"/>
    <property type="molecule type" value="Genomic_DNA"/>
</dbReference>
<feature type="binding site" evidence="7">
    <location>
        <position position="325"/>
    </location>
    <ligand>
        <name>substrate</name>
    </ligand>
</feature>
<dbReference type="Proteomes" id="UP001558481">
    <property type="component" value="Unassembled WGS sequence"/>
</dbReference>
<keyword evidence="4 7" id="KW-0949">S-adenosyl-L-methionine</keyword>
<evidence type="ECO:0000256" key="3">
    <source>
        <dbReference type="ARBA" id="ARBA00022679"/>
    </source>
</evidence>
<feature type="binding site" evidence="7">
    <location>
        <position position="59"/>
    </location>
    <ligand>
        <name>substrate</name>
    </ligand>
</feature>
<evidence type="ECO:0000256" key="1">
    <source>
        <dbReference type="ARBA" id="ARBA00001933"/>
    </source>
</evidence>
<dbReference type="PROSITE" id="PS00600">
    <property type="entry name" value="AA_TRANSFER_CLASS_3"/>
    <property type="match status" value="1"/>
</dbReference>
<dbReference type="PANTHER" id="PTHR42684:SF17">
    <property type="entry name" value="ADENOSYLMETHIONINE-8-AMINO-7-OXONONANOATE AMINOTRANSFERASE"/>
    <property type="match status" value="1"/>
</dbReference>
<dbReference type="InterPro" id="IPR015424">
    <property type="entry name" value="PyrdxlP-dep_Trfase"/>
</dbReference>
<dbReference type="GO" id="GO:0008483">
    <property type="term" value="F:transaminase activity"/>
    <property type="evidence" value="ECO:0007669"/>
    <property type="project" value="UniProtKB-KW"/>
</dbReference>
<protein>
    <recommendedName>
        <fullName evidence="7">Adenosylmethionine-8-amino-7-oxononanoate aminotransferase</fullName>
        <ecNumber evidence="7">2.6.1.62</ecNumber>
    </recommendedName>
    <alternativeName>
        <fullName evidence="7">7,8-diamino-pelargonic acid aminotransferase</fullName>
        <shortName evidence="7">DAPA AT</shortName>
        <shortName evidence="7">DAPA aminotransferase</shortName>
    </alternativeName>
    <alternativeName>
        <fullName evidence="7">7,8-diaminononanoate synthase</fullName>
        <shortName evidence="7">DANS</shortName>
    </alternativeName>
    <alternativeName>
        <fullName evidence="7">Diaminopelargonic acid synthase</fullName>
    </alternativeName>
</protein>
<dbReference type="Gene3D" id="3.90.1150.10">
    <property type="entry name" value="Aspartate Aminotransferase, domain 1"/>
    <property type="match status" value="1"/>
</dbReference>
<dbReference type="SUPFAM" id="SSF53383">
    <property type="entry name" value="PLP-dependent transferases"/>
    <property type="match status" value="1"/>
</dbReference>
<keyword evidence="7" id="KW-0963">Cytoplasm</keyword>
<keyword evidence="2 7" id="KW-0032">Aminotransferase</keyword>
<keyword evidence="3 7" id="KW-0808">Transferase</keyword>
<dbReference type="HAMAP" id="MF_00834">
    <property type="entry name" value="BioA"/>
    <property type="match status" value="1"/>
</dbReference>
<evidence type="ECO:0000256" key="2">
    <source>
        <dbReference type="ARBA" id="ARBA00022576"/>
    </source>
</evidence>
<feature type="binding site" evidence="7">
    <location>
        <position position="152"/>
    </location>
    <ligand>
        <name>substrate</name>
    </ligand>
</feature>
<dbReference type="InterPro" id="IPR015422">
    <property type="entry name" value="PyrdxlP-dep_Trfase_small"/>
</dbReference>
<evidence type="ECO:0000256" key="5">
    <source>
        <dbReference type="ARBA" id="ARBA00022756"/>
    </source>
</evidence>
<evidence type="ECO:0000256" key="6">
    <source>
        <dbReference type="ARBA" id="ARBA00022898"/>
    </source>
</evidence>
<dbReference type="InterPro" id="IPR049704">
    <property type="entry name" value="Aminotrans_3_PPA_site"/>
</dbReference>
<proteinExistence type="inferred from homology"/>
<evidence type="ECO:0000256" key="7">
    <source>
        <dbReference type="HAMAP-Rule" id="MF_00834"/>
    </source>
</evidence>
<feature type="site" description="Participates in the substrate recognition with KAPA and in a stacking interaction with the adenine ring of SAM" evidence="7">
    <location>
        <position position="21"/>
    </location>
</feature>
<dbReference type="EC" id="2.6.1.62" evidence="7"/>
<comment type="subunit">
    <text evidence="7">Homodimer.</text>
</comment>
<feature type="binding site" evidence="7">
    <location>
        <position position="296"/>
    </location>
    <ligand>
        <name>pyridoxal 5'-phosphate</name>
        <dbReference type="ChEBI" id="CHEBI:597326"/>
    </ligand>
</feature>
<feature type="binding site" evidence="7">
    <location>
        <position position="358"/>
    </location>
    <ligand>
        <name>substrate</name>
    </ligand>
</feature>
<comment type="cofactor">
    <cofactor evidence="1 7">
        <name>pyridoxal 5'-phosphate</name>
        <dbReference type="ChEBI" id="CHEBI:597326"/>
    </cofactor>
</comment>
<dbReference type="CDD" id="cd00610">
    <property type="entry name" value="OAT_like"/>
    <property type="match status" value="1"/>
</dbReference>
<feature type="binding site" evidence="7">
    <location>
        <begin position="119"/>
        <end position="120"/>
    </location>
    <ligand>
        <name>pyridoxal 5'-phosphate</name>
        <dbReference type="ChEBI" id="CHEBI:597326"/>
    </ligand>
</feature>
<name>A0ABV3UZV1_9MICC</name>
<keyword evidence="5 7" id="KW-0093">Biotin biosynthesis</keyword>
<sequence>MLKSGERSLADRDRGLLWHPYEALDGEPPYAVEEADGVSLNLRSPDGELIHAIDGMSSWWCAVHGYRNTRLDRAAVEQISRFSHVMFGGLTHQPAVELAERLVSVTPDGLDHVFFADSGSVSVEVALKLAVQYQAARNRPERRRILTVRGGYHGDTTGAMSVCDPEGGMHAQFSGLVADQLFVAPPPAARFVPAGDLADAADRFFDAPAPDYAVSDDAASGWFGNLPAGSWSSNTDEFDRWISELQETARHHRHELAGVIVEPILQGAGGMRTYDPRCLKALRELADELDLVFIADEIATGFGRTGAWFACEWAGIVPDVMCVGKALTGGYLTLAAVLVSRRVAVVVTDSPQRALMHGPTFMANPLACAVAHESLAMLQESWRPSVTRQNLKLQEILPTATELSTVADVRVIGAVGVIEFHDAPDRGVLTRTALEHGVWLRPFGNLLYAMPPYVCTEREIERIARAMVAAAGTVAQQAVSAR</sequence>
<organism evidence="8 9">
    <name type="scientific">Kocuria carniphila</name>
    <dbReference type="NCBI Taxonomy" id="262208"/>
    <lineage>
        <taxon>Bacteria</taxon>
        <taxon>Bacillati</taxon>
        <taxon>Actinomycetota</taxon>
        <taxon>Actinomycetes</taxon>
        <taxon>Micrococcales</taxon>
        <taxon>Micrococcaceae</taxon>
        <taxon>Kocuria</taxon>
    </lineage>
</organism>
<comment type="subcellular location">
    <subcellularLocation>
        <location evidence="7">Cytoplasm</location>
    </subcellularLocation>
</comment>